<dbReference type="InterPro" id="IPR016039">
    <property type="entry name" value="Thiolase-like"/>
</dbReference>
<dbReference type="Proteomes" id="UP000078532">
    <property type="component" value="Unassembled WGS sequence"/>
</dbReference>
<name>A0A1B7LFX7_9FIRM</name>
<dbReference type="PANTHER" id="PTHR11712:SF336">
    <property type="entry name" value="3-OXOACYL-[ACYL-CARRIER-PROTEIN] SYNTHASE, MITOCHONDRIAL"/>
    <property type="match status" value="1"/>
</dbReference>
<reference evidence="5 6" key="1">
    <citation type="submission" date="2016-04" db="EMBL/GenBank/DDBJ databases">
        <authorList>
            <person name="Evans L.H."/>
            <person name="Alamgir A."/>
            <person name="Owens N."/>
            <person name="Weber N.D."/>
            <person name="Virtaneva K."/>
            <person name="Barbian K."/>
            <person name="Babar A."/>
            <person name="Rosenke K."/>
        </authorList>
    </citation>
    <scope>NUCLEOTIDE SEQUENCE [LARGE SCALE GENOMIC DNA]</scope>
    <source>
        <strain evidence="5 6">LMa1</strain>
    </source>
</reference>
<dbReference type="InterPro" id="IPR014030">
    <property type="entry name" value="Ketoacyl_synth_N"/>
</dbReference>
<feature type="domain" description="Ketosynthase family 3 (KS3)" evidence="4">
    <location>
        <begin position="1"/>
        <end position="405"/>
    </location>
</feature>
<dbReference type="PANTHER" id="PTHR11712">
    <property type="entry name" value="POLYKETIDE SYNTHASE-RELATED"/>
    <property type="match status" value="1"/>
</dbReference>
<dbReference type="Pfam" id="PF02801">
    <property type="entry name" value="Ketoacyl-synt_C"/>
    <property type="match status" value="1"/>
</dbReference>
<dbReference type="STRING" id="1838280.A6M21_08015"/>
<dbReference type="PROSITE" id="PS00606">
    <property type="entry name" value="KS3_1"/>
    <property type="match status" value="1"/>
</dbReference>
<dbReference type="CDD" id="cd00834">
    <property type="entry name" value="KAS_I_II"/>
    <property type="match status" value="1"/>
</dbReference>
<comment type="caution">
    <text evidence="5">The sequence shown here is derived from an EMBL/GenBank/DDBJ whole genome shotgun (WGS) entry which is preliminary data.</text>
</comment>
<dbReference type="OrthoDB" id="9808669at2"/>
<dbReference type="PROSITE" id="PS52004">
    <property type="entry name" value="KS3_2"/>
    <property type="match status" value="1"/>
</dbReference>
<keyword evidence="6" id="KW-1185">Reference proteome</keyword>
<dbReference type="InterPro" id="IPR000794">
    <property type="entry name" value="Beta-ketoacyl_synthase"/>
</dbReference>
<dbReference type="InterPro" id="IPR018201">
    <property type="entry name" value="Ketoacyl_synth_AS"/>
</dbReference>
<keyword evidence="2 3" id="KW-0808">Transferase</keyword>
<gene>
    <name evidence="5" type="ORF">A6M21_08015</name>
</gene>
<dbReference type="SUPFAM" id="SSF53901">
    <property type="entry name" value="Thiolase-like"/>
    <property type="match status" value="2"/>
</dbReference>
<dbReference type="Gene3D" id="3.40.47.10">
    <property type="match status" value="1"/>
</dbReference>
<evidence type="ECO:0000256" key="2">
    <source>
        <dbReference type="ARBA" id="ARBA00022679"/>
    </source>
</evidence>
<evidence type="ECO:0000259" key="4">
    <source>
        <dbReference type="PROSITE" id="PS52004"/>
    </source>
</evidence>
<dbReference type="SMART" id="SM00825">
    <property type="entry name" value="PKS_KS"/>
    <property type="match status" value="1"/>
</dbReference>
<dbReference type="EMBL" id="LYVF01000106">
    <property type="protein sequence ID" value="OAT83619.1"/>
    <property type="molecule type" value="Genomic_DNA"/>
</dbReference>
<dbReference type="InterPro" id="IPR014031">
    <property type="entry name" value="Ketoacyl_synth_C"/>
</dbReference>
<protein>
    <recommendedName>
        <fullName evidence="4">Ketosynthase family 3 (KS3) domain-containing protein</fullName>
    </recommendedName>
</protein>
<proteinExistence type="inferred from homology"/>
<dbReference type="Pfam" id="PF00109">
    <property type="entry name" value="ketoacyl-synt"/>
    <property type="match status" value="1"/>
</dbReference>
<dbReference type="AlphaFoldDB" id="A0A1B7LFX7"/>
<sequence>MERVVVTGLGLVAPNGTGREEFWQALLEGRPGIGAVGFSTAGGRSFYGGEVKDFNPLNYMPAHRAAKMGRSSQLALAAARLALEDAGLSPSRIKRCNTGLVLGTTMGESQVGSHLVDSYCLHGDGFSRPGMMGRFIRRSTAFSIASHLATDLDLPGPVLTVPTACAAGNYAVAHAYDLIRDGECRVMLAGGVDSFSQVAFYGFKRIFALAPERCQPFDLHRKGLIVSEGAAVLVLESMESALMRGAPVVAEVLGYGMGCDAHHMTVPHPTGLGAVLAMKTAMKMAGLATGDVDYISAHGTGTRANDEVETRAIKSVFGPLAYQVPVSSIKSMIGHTMGAASAIEALTCCLAVSRDFIPPTINYEEPDPECDLDYVPNHPRWRPVRVAMSNAYAFGGNCSSLLVGKFYAGGKRQWAGR</sequence>
<evidence type="ECO:0000256" key="1">
    <source>
        <dbReference type="ARBA" id="ARBA00008467"/>
    </source>
</evidence>
<accession>A0A1B7LFX7</accession>
<organism evidence="5 6">
    <name type="scientific">Desulfotomaculum copahuensis</name>
    <dbReference type="NCBI Taxonomy" id="1838280"/>
    <lineage>
        <taxon>Bacteria</taxon>
        <taxon>Bacillati</taxon>
        <taxon>Bacillota</taxon>
        <taxon>Clostridia</taxon>
        <taxon>Eubacteriales</taxon>
        <taxon>Desulfotomaculaceae</taxon>
        <taxon>Desulfotomaculum</taxon>
    </lineage>
</organism>
<dbReference type="InterPro" id="IPR020841">
    <property type="entry name" value="PKS_Beta-ketoAc_synthase_dom"/>
</dbReference>
<comment type="similarity">
    <text evidence="1 3">Belongs to the thiolase-like superfamily. Beta-ketoacyl-ACP synthases family.</text>
</comment>
<dbReference type="GO" id="GO:0006633">
    <property type="term" value="P:fatty acid biosynthetic process"/>
    <property type="evidence" value="ECO:0007669"/>
    <property type="project" value="InterPro"/>
</dbReference>
<evidence type="ECO:0000256" key="3">
    <source>
        <dbReference type="RuleBase" id="RU003694"/>
    </source>
</evidence>
<dbReference type="FunFam" id="3.40.47.10:FF:000029">
    <property type="entry name" value="3-oxoacyl-[acyl-carrier-protein] synthase 1"/>
    <property type="match status" value="1"/>
</dbReference>
<evidence type="ECO:0000313" key="5">
    <source>
        <dbReference type="EMBL" id="OAT83619.1"/>
    </source>
</evidence>
<evidence type="ECO:0000313" key="6">
    <source>
        <dbReference type="Proteomes" id="UP000078532"/>
    </source>
</evidence>
<dbReference type="GO" id="GO:0004315">
    <property type="term" value="F:3-oxoacyl-[acyl-carrier-protein] synthase activity"/>
    <property type="evidence" value="ECO:0007669"/>
    <property type="project" value="InterPro"/>
</dbReference>
<dbReference type="RefSeq" id="WP_066667471.1">
    <property type="nucleotide sequence ID" value="NZ_LYVF01000106.1"/>
</dbReference>